<feature type="domain" description="UvrD-like helicase ATP-binding" evidence="16">
    <location>
        <begin position="3"/>
        <end position="469"/>
    </location>
</feature>
<dbReference type="InterPro" id="IPR000212">
    <property type="entry name" value="DNA_helicase_UvrD/REP"/>
</dbReference>
<keyword evidence="1" id="KW-0540">Nuclease</keyword>
<keyword evidence="21" id="KW-1185">Reference proteome</keyword>
<dbReference type="PANTHER" id="PTHR11070:SF2">
    <property type="entry name" value="ATP-DEPENDENT DNA HELICASE SRS2"/>
    <property type="match status" value="1"/>
</dbReference>
<evidence type="ECO:0000313" key="18">
    <source>
        <dbReference type="EMBL" id="CUX82915.1"/>
    </source>
</evidence>
<dbReference type="InterPro" id="IPR038726">
    <property type="entry name" value="PDDEXK_AddAB-type"/>
</dbReference>
<dbReference type="InterPro" id="IPR014151">
    <property type="entry name" value="DNA_helicase_AddA"/>
</dbReference>
<keyword evidence="6" id="KW-0269">Exonuclease</keyword>
<dbReference type="InterPro" id="IPR014017">
    <property type="entry name" value="DNA_helicase_UvrD-like_C"/>
</dbReference>
<keyword evidence="7 15" id="KW-0067">ATP-binding</keyword>
<dbReference type="Pfam" id="PF12705">
    <property type="entry name" value="PDDEXK_1"/>
    <property type="match status" value="1"/>
</dbReference>
<dbReference type="InterPro" id="IPR027417">
    <property type="entry name" value="P-loop_NTPase"/>
</dbReference>
<dbReference type="Gene3D" id="3.40.50.300">
    <property type="entry name" value="P-loop containing nucleotide triphosphate hydrolases"/>
    <property type="match status" value="3"/>
</dbReference>
<evidence type="ECO:0000256" key="3">
    <source>
        <dbReference type="ARBA" id="ARBA00022763"/>
    </source>
</evidence>
<dbReference type="Pfam" id="PF00580">
    <property type="entry name" value="UvrD-helicase"/>
    <property type="match status" value="1"/>
</dbReference>
<keyword evidence="5 15" id="KW-0347">Helicase</keyword>
<dbReference type="InterPro" id="IPR011604">
    <property type="entry name" value="PDDEXK-like_dom_sf"/>
</dbReference>
<keyword evidence="3" id="KW-0227">DNA damage</keyword>
<dbReference type="Proteomes" id="UP000050413">
    <property type="component" value="Unassembled WGS sequence"/>
</dbReference>
<dbReference type="Gene3D" id="1.10.486.10">
    <property type="entry name" value="PCRA, domain 4"/>
    <property type="match status" value="1"/>
</dbReference>
<dbReference type="SUPFAM" id="SSF52980">
    <property type="entry name" value="Restriction endonuclease-like"/>
    <property type="match status" value="1"/>
</dbReference>
<dbReference type="Pfam" id="PF13361">
    <property type="entry name" value="UvrD_C"/>
    <property type="match status" value="1"/>
</dbReference>
<protein>
    <recommendedName>
        <fullName evidence="12">DNA 3'-5' helicase</fullName>
        <ecNumber evidence="12">5.6.2.4</ecNumber>
    </recommendedName>
    <alternativeName>
        <fullName evidence="13">DNA 3'-5' helicase II</fullName>
    </alternativeName>
</protein>
<evidence type="ECO:0000256" key="10">
    <source>
        <dbReference type="ARBA" id="ARBA00023235"/>
    </source>
</evidence>
<gene>
    <name evidence="19" type="primary">addA</name>
    <name evidence="18" type="ORF">Ga0058931_2660</name>
    <name evidence="19" type="ORF">HLUCCA05_00195</name>
</gene>
<dbReference type="PROSITE" id="PS51198">
    <property type="entry name" value="UVRD_HELICASE_ATP_BIND"/>
    <property type="match status" value="1"/>
</dbReference>
<comment type="catalytic activity">
    <reaction evidence="11">
        <text>Couples ATP hydrolysis with the unwinding of duplex DNA by translocating in the 3'-5' direction.</text>
        <dbReference type="EC" id="5.6.2.4"/>
    </reaction>
</comment>
<dbReference type="Proteomes" id="UP000182045">
    <property type="component" value="Unassembled WGS sequence"/>
</dbReference>
<evidence type="ECO:0000259" key="17">
    <source>
        <dbReference type="PROSITE" id="PS51217"/>
    </source>
</evidence>
<evidence type="ECO:0000256" key="6">
    <source>
        <dbReference type="ARBA" id="ARBA00022839"/>
    </source>
</evidence>
<evidence type="ECO:0000256" key="9">
    <source>
        <dbReference type="ARBA" id="ARBA00023204"/>
    </source>
</evidence>
<keyword evidence="10" id="KW-0413">Isomerase</keyword>
<dbReference type="GO" id="GO:0033202">
    <property type="term" value="C:DNA helicase complex"/>
    <property type="evidence" value="ECO:0007669"/>
    <property type="project" value="TreeGrafter"/>
</dbReference>
<dbReference type="SUPFAM" id="SSF52540">
    <property type="entry name" value="P-loop containing nucleoside triphosphate hydrolases"/>
    <property type="match status" value="1"/>
</dbReference>
<reference evidence="18 21" key="2">
    <citation type="submission" date="2016-01" db="EMBL/GenBank/DDBJ databases">
        <authorList>
            <person name="Varghese N."/>
        </authorList>
    </citation>
    <scope>NUCLEOTIDE SEQUENCE [LARGE SCALE GENOMIC DNA]</scope>
    <source>
        <strain evidence="18 21">HL-91</strain>
    </source>
</reference>
<evidence type="ECO:0000259" key="16">
    <source>
        <dbReference type="PROSITE" id="PS51198"/>
    </source>
</evidence>
<evidence type="ECO:0000256" key="14">
    <source>
        <dbReference type="ARBA" id="ARBA00048988"/>
    </source>
</evidence>
<evidence type="ECO:0000313" key="19">
    <source>
        <dbReference type="EMBL" id="KPP91561.1"/>
    </source>
</evidence>
<keyword evidence="9" id="KW-0234">DNA repair</keyword>
<dbReference type="PATRIC" id="fig|1666912.4.peg.1179"/>
<dbReference type="GO" id="GO:0000725">
    <property type="term" value="P:recombinational repair"/>
    <property type="evidence" value="ECO:0007669"/>
    <property type="project" value="TreeGrafter"/>
</dbReference>
<dbReference type="EC" id="5.6.2.4" evidence="12"/>
<evidence type="ECO:0000256" key="2">
    <source>
        <dbReference type="ARBA" id="ARBA00022741"/>
    </source>
</evidence>
<dbReference type="GO" id="GO:0004527">
    <property type="term" value="F:exonuclease activity"/>
    <property type="evidence" value="ECO:0007669"/>
    <property type="project" value="UniProtKB-KW"/>
</dbReference>
<evidence type="ECO:0000256" key="1">
    <source>
        <dbReference type="ARBA" id="ARBA00022722"/>
    </source>
</evidence>
<accession>A0A0N8K7F1</accession>
<dbReference type="EMBL" id="LJSG01000013">
    <property type="protein sequence ID" value="KPP91561.1"/>
    <property type="molecule type" value="Genomic_DNA"/>
</dbReference>
<evidence type="ECO:0000256" key="13">
    <source>
        <dbReference type="ARBA" id="ARBA00034923"/>
    </source>
</evidence>
<comment type="catalytic activity">
    <reaction evidence="14">
        <text>ATP + H2O = ADP + phosphate + H(+)</text>
        <dbReference type="Rhea" id="RHEA:13065"/>
        <dbReference type="ChEBI" id="CHEBI:15377"/>
        <dbReference type="ChEBI" id="CHEBI:15378"/>
        <dbReference type="ChEBI" id="CHEBI:30616"/>
        <dbReference type="ChEBI" id="CHEBI:43474"/>
        <dbReference type="ChEBI" id="CHEBI:456216"/>
        <dbReference type="EC" id="5.6.2.4"/>
    </reaction>
</comment>
<sequence length="1101" mass="119628">MMVDAATLAQNRASEPFSSTWLSANAGSGKTKVLTDRVARLLLNGVAPQHILCLTYTKAAASEMQNRLFDLLGKWAMLPDDGLRDELGKIGEAGGTAEQLANARRLFARAIEAPGGLKIQTIHSFCASLLRRFPLEAHLSPAFTEMDARAARALRADVLEELSERTDVVARLAQVFTGAEIETLLAEICANAALFDAPAPTEQTCGLPEGMTEARLLAEVFLGSEAGLMAQVLRFLDAGGPKDVQAANKLRGLPFDRPDTGVLPALEAVFLYASGQKINTAKIDSFPNKDTRIAMGALIDPFNQFMARVEGARPLRLGLAALHRAQVLHAFAQPFLATYRAQKDARAWLDFDDLILRTGQLLTDPLVAQWVLFKLDGGVDHILVDEAQDTSPSQWRVIELLTQEFTAGLGARDVARSLFVVGDKKQSIYSFQGADLRVFDDMHAMFKDKLEAVGLRLEDAALEHSFRSSAGVLRAVDMTFQPPHDAGLGGVPTHIAFFDSLPGRVDLWPPILPEKAENDHAWYDPVDQLSNEHHSRKLARAIAAELRRMIDARTLVPHKKSARVMTEGDVLILVRKRGPLFHEIISACKAQGLAIAGADRLRLGGEMAVRDLTALLAFLATPEDDLSLAACLRSPLFGWSEDALYRLAQGRGTGEYLWSRLRADTDSPTLAMLRDLRAQTDFLRPYDLVERMLSRHDGRRRLIARLGSEAEDGIDAFLAQALSYEQAEIPSLTGFLSWLERDEVELKRELDSASPMLRVMTVHGAKGLESPIVILPDTADLRSNDTTQVVAVAERAVWKANAGLNPAPVQAALDDRSAQRDAEDARLLYVAMTRAESWLIVAGAGDMKKPDNWYNRVAEGLRLAGTEWLATPTGAGLRHAHGIWPEQGDGIRSDGAAPVSVPDALWHPAPKPIERAMPINPSALGGAKALPGEAGLDEETALRLGTGLHLLLEHLPLWPRETWGARAAALLDNPADAARLLPEAAAVLDAPGLAPIFAPGTLAEVEMAGQLGDRALFGVIDRLVVQDAHVLAVDYKTNRVVPQDAGAVPEGLLRQMGAYLVALEQVFPGRRVEMALLWTATARLMPLPDDMLRAALARAGA</sequence>
<comment type="caution">
    <text evidence="19">The sequence shown here is derived from an EMBL/GenBank/DDBJ whole genome shotgun (WGS) entry which is preliminary data.</text>
</comment>
<proteinExistence type="predicted"/>
<dbReference type="OrthoDB" id="9810135at2"/>
<evidence type="ECO:0000256" key="4">
    <source>
        <dbReference type="ARBA" id="ARBA00022801"/>
    </source>
</evidence>
<feature type="domain" description="UvrD-like helicase C-terminal" evidence="17">
    <location>
        <begin position="495"/>
        <end position="767"/>
    </location>
</feature>
<name>A0A0N8K7F1_9RHOB</name>
<dbReference type="GO" id="GO:0005524">
    <property type="term" value="F:ATP binding"/>
    <property type="evidence" value="ECO:0007669"/>
    <property type="project" value="UniProtKB-UniRule"/>
</dbReference>
<dbReference type="Gene3D" id="3.30.160.800">
    <property type="match status" value="1"/>
</dbReference>
<evidence type="ECO:0000256" key="15">
    <source>
        <dbReference type="PROSITE-ProRule" id="PRU00560"/>
    </source>
</evidence>
<dbReference type="Gene3D" id="3.90.320.10">
    <property type="match status" value="1"/>
</dbReference>
<evidence type="ECO:0000256" key="11">
    <source>
        <dbReference type="ARBA" id="ARBA00034617"/>
    </source>
</evidence>
<evidence type="ECO:0000313" key="20">
    <source>
        <dbReference type="Proteomes" id="UP000050413"/>
    </source>
</evidence>
<feature type="binding site" evidence="15">
    <location>
        <begin position="24"/>
        <end position="31"/>
    </location>
    <ligand>
        <name>ATP</name>
        <dbReference type="ChEBI" id="CHEBI:30616"/>
    </ligand>
</feature>
<dbReference type="EMBL" id="FBYC01000004">
    <property type="protein sequence ID" value="CUX82915.1"/>
    <property type="molecule type" value="Genomic_DNA"/>
</dbReference>
<keyword evidence="2 15" id="KW-0547">Nucleotide-binding</keyword>
<dbReference type="InterPro" id="IPR011335">
    <property type="entry name" value="Restrct_endonuc-II-like"/>
</dbReference>
<keyword evidence="8" id="KW-0238">DNA-binding</keyword>
<dbReference type="AlphaFoldDB" id="A0A0N8K7F1"/>
<dbReference type="GO" id="GO:0043138">
    <property type="term" value="F:3'-5' DNA helicase activity"/>
    <property type="evidence" value="ECO:0007669"/>
    <property type="project" value="UniProtKB-EC"/>
</dbReference>
<dbReference type="STRING" id="1666912.Ga0058931_2660"/>
<dbReference type="PROSITE" id="PS51217">
    <property type="entry name" value="UVRD_HELICASE_CTER"/>
    <property type="match status" value="1"/>
</dbReference>
<reference evidence="19 20" key="1">
    <citation type="submission" date="2015-09" db="EMBL/GenBank/DDBJ databases">
        <title>Identification and resolution of microdiversity through metagenomic sequencing of parallel consortia.</title>
        <authorList>
            <person name="Nelson W.C."/>
            <person name="Romine M.F."/>
            <person name="Lindemann S.R."/>
        </authorList>
    </citation>
    <scope>NUCLEOTIDE SEQUENCE [LARGE SCALE GENOMIC DNA]</scope>
    <source>
        <strain evidence="19">HL-91</strain>
    </source>
</reference>
<dbReference type="GO" id="GO:0005829">
    <property type="term" value="C:cytosol"/>
    <property type="evidence" value="ECO:0007669"/>
    <property type="project" value="TreeGrafter"/>
</dbReference>
<evidence type="ECO:0000313" key="21">
    <source>
        <dbReference type="Proteomes" id="UP000182045"/>
    </source>
</evidence>
<dbReference type="GO" id="GO:0003677">
    <property type="term" value="F:DNA binding"/>
    <property type="evidence" value="ECO:0007669"/>
    <property type="project" value="UniProtKB-KW"/>
</dbReference>
<dbReference type="PANTHER" id="PTHR11070">
    <property type="entry name" value="UVRD / RECB / PCRA DNA HELICASE FAMILY MEMBER"/>
    <property type="match status" value="1"/>
</dbReference>
<organism evidence="19 20">
    <name type="scientific">Roseibaca calidilacus</name>
    <dbReference type="NCBI Taxonomy" id="1666912"/>
    <lineage>
        <taxon>Bacteria</taxon>
        <taxon>Pseudomonadati</taxon>
        <taxon>Pseudomonadota</taxon>
        <taxon>Alphaproteobacteria</taxon>
        <taxon>Rhodobacterales</taxon>
        <taxon>Paracoccaceae</taxon>
        <taxon>Roseinatronobacter</taxon>
    </lineage>
</organism>
<evidence type="ECO:0000256" key="12">
    <source>
        <dbReference type="ARBA" id="ARBA00034808"/>
    </source>
</evidence>
<evidence type="ECO:0000256" key="8">
    <source>
        <dbReference type="ARBA" id="ARBA00023125"/>
    </source>
</evidence>
<evidence type="ECO:0000256" key="5">
    <source>
        <dbReference type="ARBA" id="ARBA00022806"/>
    </source>
</evidence>
<dbReference type="NCBIfam" id="TIGR02784">
    <property type="entry name" value="addA_alphas"/>
    <property type="match status" value="1"/>
</dbReference>
<dbReference type="InterPro" id="IPR014016">
    <property type="entry name" value="UvrD-like_ATP-bd"/>
</dbReference>
<dbReference type="RefSeq" id="WP_072246745.1">
    <property type="nucleotide sequence ID" value="NZ_FBYC01000004.1"/>
</dbReference>
<evidence type="ECO:0000256" key="7">
    <source>
        <dbReference type="ARBA" id="ARBA00022840"/>
    </source>
</evidence>
<keyword evidence="4 15" id="KW-0378">Hydrolase</keyword>